<accession>A0A517YEA1</accession>
<dbReference type="AlphaFoldDB" id="A0A517YEA1"/>
<keyword evidence="3" id="KW-1185">Reference proteome</keyword>
<reference evidence="2 3" key="1">
    <citation type="submission" date="2019-02" db="EMBL/GenBank/DDBJ databases">
        <title>Deep-cultivation of Planctomycetes and their phenomic and genomic characterization uncovers novel biology.</title>
        <authorList>
            <person name="Wiegand S."/>
            <person name="Jogler M."/>
            <person name="Boedeker C."/>
            <person name="Pinto D."/>
            <person name="Vollmers J."/>
            <person name="Rivas-Marin E."/>
            <person name="Kohn T."/>
            <person name="Peeters S.H."/>
            <person name="Heuer A."/>
            <person name="Rast P."/>
            <person name="Oberbeckmann S."/>
            <person name="Bunk B."/>
            <person name="Jeske O."/>
            <person name="Meyerdierks A."/>
            <person name="Storesund J.E."/>
            <person name="Kallscheuer N."/>
            <person name="Luecker S."/>
            <person name="Lage O.M."/>
            <person name="Pohl T."/>
            <person name="Merkel B.J."/>
            <person name="Hornburger P."/>
            <person name="Mueller R.-W."/>
            <person name="Bruemmer F."/>
            <person name="Labrenz M."/>
            <person name="Spormann A.M."/>
            <person name="Op den Camp H."/>
            <person name="Overmann J."/>
            <person name="Amann R."/>
            <person name="Jetten M.S.M."/>
            <person name="Mascher T."/>
            <person name="Medema M.H."/>
            <person name="Devos D.P."/>
            <person name="Kaster A.-K."/>
            <person name="Ovreas L."/>
            <person name="Rohde M."/>
            <person name="Galperin M.Y."/>
            <person name="Jogler C."/>
        </authorList>
    </citation>
    <scope>NUCLEOTIDE SEQUENCE [LARGE SCALE GENOMIC DNA]</scope>
    <source>
        <strain evidence="2 3">ETA_A8</strain>
    </source>
</reference>
<evidence type="ECO:0000256" key="1">
    <source>
        <dbReference type="SAM" id="MobiDB-lite"/>
    </source>
</evidence>
<dbReference type="KEGG" id="aagg:ETAA8_36480"/>
<dbReference type="Proteomes" id="UP000315017">
    <property type="component" value="Chromosome"/>
</dbReference>
<dbReference type="EMBL" id="CP036274">
    <property type="protein sequence ID" value="QDU28546.1"/>
    <property type="molecule type" value="Genomic_DNA"/>
</dbReference>
<proteinExistence type="predicted"/>
<gene>
    <name evidence="2" type="ORF">ETAA8_36480</name>
</gene>
<sequence>MGGIDERQSSANNDGLEDTDFPHIPLFVGILLQ</sequence>
<feature type="region of interest" description="Disordered" evidence="1">
    <location>
        <begin position="1"/>
        <end position="21"/>
    </location>
</feature>
<evidence type="ECO:0000313" key="3">
    <source>
        <dbReference type="Proteomes" id="UP000315017"/>
    </source>
</evidence>
<organism evidence="2 3">
    <name type="scientific">Anatilimnocola aggregata</name>
    <dbReference type="NCBI Taxonomy" id="2528021"/>
    <lineage>
        <taxon>Bacteria</taxon>
        <taxon>Pseudomonadati</taxon>
        <taxon>Planctomycetota</taxon>
        <taxon>Planctomycetia</taxon>
        <taxon>Pirellulales</taxon>
        <taxon>Pirellulaceae</taxon>
        <taxon>Anatilimnocola</taxon>
    </lineage>
</organism>
<name>A0A517YEA1_9BACT</name>
<evidence type="ECO:0000313" key="2">
    <source>
        <dbReference type="EMBL" id="QDU28546.1"/>
    </source>
</evidence>
<protein>
    <submittedName>
        <fullName evidence="2">Uncharacterized protein</fullName>
    </submittedName>
</protein>